<evidence type="ECO:0000313" key="3">
    <source>
        <dbReference type="Proteomes" id="UP000000263"/>
    </source>
</evidence>
<gene>
    <name evidence="2" type="ordered locus">Rcas_3879</name>
</gene>
<evidence type="ECO:0000259" key="1">
    <source>
        <dbReference type="SMART" id="SM01007"/>
    </source>
</evidence>
<dbReference type="Proteomes" id="UP000000263">
    <property type="component" value="Chromosome"/>
</dbReference>
<dbReference type="InterPro" id="IPR001303">
    <property type="entry name" value="Aldolase_II/adducin_N"/>
</dbReference>
<name>A7NQR9_ROSCS</name>
<dbReference type="HOGENOM" id="CLU_751856_0_0_0"/>
<reference evidence="2 3" key="1">
    <citation type="submission" date="2007-08" db="EMBL/GenBank/DDBJ databases">
        <title>Complete sequence of Roseiflexus castenholzii DSM 13941.</title>
        <authorList>
            <consortium name="US DOE Joint Genome Institute"/>
            <person name="Copeland A."/>
            <person name="Lucas S."/>
            <person name="Lapidus A."/>
            <person name="Barry K."/>
            <person name="Glavina del Rio T."/>
            <person name="Dalin E."/>
            <person name="Tice H."/>
            <person name="Pitluck S."/>
            <person name="Thompson L.S."/>
            <person name="Brettin T."/>
            <person name="Bruce D."/>
            <person name="Detter J.C."/>
            <person name="Han C."/>
            <person name="Tapia R."/>
            <person name="Schmutz J."/>
            <person name="Larimer F."/>
            <person name="Land M."/>
            <person name="Hauser L."/>
            <person name="Kyrpides N."/>
            <person name="Mikhailova N."/>
            <person name="Bryant D.A."/>
            <person name="Hanada S."/>
            <person name="Tsukatani Y."/>
            <person name="Richardson P."/>
        </authorList>
    </citation>
    <scope>NUCLEOTIDE SEQUENCE [LARGE SCALE GENOMIC DNA]</scope>
    <source>
        <strain evidence="3">DSM 13941 / HLO8</strain>
    </source>
</reference>
<dbReference type="InterPro" id="IPR036409">
    <property type="entry name" value="Aldolase_II/adducin_N_sf"/>
</dbReference>
<dbReference type="RefSeq" id="WP_012122338.1">
    <property type="nucleotide sequence ID" value="NC_009767.1"/>
</dbReference>
<dbReference type="Gene3D" id="3.40.225.10">
    <property type="entry name" value="Class II aldolase/adducin N-terminal domain"/>
    <property type="match status" value="1"/>
</dbReference>
<dbReference type="OrthoDB" id="9771527at2"/>
<feature type="domain" description="Class II aldolase/adducin N-terminal" evidence="1">
    <location>
        <begin position="220"/>
        <end position="388"/>
    </location>
</feature>
<dbReference type="SMART" id="SM01007">
    <property type="entry name" value="Aldolase_II"/>
    <property type="match status" value="1"/>
</dbReference>
<dbReference type="STRING" id="383372.Rcas_3879"/>
<dbReference type="Pfam" id="PF00596">
    <property type="entry name" value="Aldolase_II"/>
    <property type="match status" value="1"/>
</dbReference>
<dbReference type="eggNOG" id="COG0235">
    <property type="taxonomic scope" value="Bacteria"/>
</dbReference>
<evidence type="ECO:0000313" key="2">
    <source>
        <dbReference type="EMBL" id="ABU59915.1"/>
    </source>
</evidence>
<organism evidence="2 3">
    <name type="scientific">Roseiflexus castenholzii (strain DSM 13941 / HLO8)</name>
    <dbReference type="NCBI Taxonomy" id="383372"/>
    <lineage>
        <taxon>Bacteria</taxon>
        <taxon>Bacillati</taxon>
        <taxon>Chloroflexota</taxon>
        <taxon>Chloroflexia</taxon>
        <taxon>Chloroflexales</taxon>
        <taxon>Roseiflexineae</taxon>
        <taxon>Roseiflexaceae</taxon>
        <taxon>Roseiflexus</taxon>
    </lineage>
</organism>
<dbReference type="SUPFAM" id="SSF53639">
    <property type="entry name" value="AraD/HMP-PK domain-like"/>
    <property type="match status" value="1"/>
</dbReference>
<dbReference type="KEGG" id="rca:Rcas_3879"/>
<protein>
    <submittedName>
        <fullName evidence="2">Class II aldolase/adducin family protein</fullName>
    </submittedName>
</protein>
<dbReference type="EMBL" id="CP000804">
    <property type="protein sequence ID" value="ABU59915.1"/>
    <property type="molecule type" value="Genomic_DNA"/>
</dbReference>
<dbReference type="AlphaFoldDB" id="A7NQR9"/>
<sequence length="391" mass="44012">MHQDTWTPLIGPRLAPDEHLTFTIAGNAQNAFAPWFAQGLCAALERHGHAFISADASSDDETIESPPARLVLNLCDIDRPRPIHRRGQGTFVVTIVEGEENQRDVMKAAYPLIVRSLANMVIYNTRVNGVLESHFVTIEQGHYTVRLDGDEQDFFDQIYRRIQPLACSHLVINNKFTPDLPDYLWNGDEATRQISWAGRQLDSLGLLPAAIPIQEYLSERELRHVKRLYGIGGLSYGNLSARAPHNPEYFWMSASGVDKSRLDIVGRDILLVTGYDPENLQINLSVPPHIEPRRVSVDAIEHYMIYREHPQVHAIIHIHAWWRDPIPSTQVNYPCGTYELAAEVAELVRQAPDPSRAVIGLKNHGLTITGHSIPEIFARIEGMIVPQVPMS</sequence>
<keyword evidence="3" id="KW-1185">Reference proteome</keyword>
<proteinExistence type="predicted"/>
<accession>A7NQR9</accession>